<evidence type="ECO:0000256" key="1">
    <source>
        <dbReference type="ARBA" id="ARBA00004123"/>
    </source>
</evidence>
<evidence type="ECO:0000256" key="13">
    <source>
        <dbReference type="ARBA" id="ARBA00046114"/>
    </source>
</evidence>
<evidence type="ECO:0000313" key="17">
    <source>
        <dbReference type="Proteomes" id="UP000243217"/>
    </source>
</evidence>
<proteinExistence type="inferred from homology"/>
<keyword evidence="17" id="KW-1185">Reference proteome</keyword>
<evidence type="ECO:0000256" key="4">
    <source>
        <dbReference type="ARBA" id="ARBA00014813"/>
    </source>
</evidence>
<dbReference type="InterPro" id="IPR026504">
    <property type="entry name" value="MNS1"/>
</dbReference>
<reference evidence="16 17" key="1">
    <citation type="journal article" date="2014" name="Genome Biol. Evol.">
        <title>The secreted proteins of Achlya hypogyna and Thraustotheca clavata identify the ancestral oomycete secretome and reveal gene acquisitions by horizontal gene transfer.</title>
        <authorList>
            <person name="Misner I."/>
            <person name="Blouin N."/>
            <person name="Leonard G."/>
            <person name="Richards T.A."/>
            <person name="Lane C.E."/>
        </authorList>
    </citation>
    <scope>NUCLEOTIDE SEQUENCE [LARGE SCALE GENOMIC DNA]</scope>
    <source>
        <strain evidence="16 17">ATCC 34112</strain>
    </source>
</reference>
<keyword evidence="12" id="KW-0966">Cell projection</keyword>
<dbReference type="InterPro" id="IPR043597">
    <property type="entry name" value="TPH_dom"/>
</dbReference>
<keyword evidence="11" id="KW-0469">Meiosis</keyword>
<evidence type="ECO:0000256" key="11">
    <source>
        <dbReference type="ARBA" id="ARBA00023254"/>
    </source>
</evidence>
<comment type="subcellular location">
    <subcellularLocation>
        <location evidence="2">Cytoplasm</location>
        <location evidence="2">Cytoskeleton</location>
        <location evidence="2">Flagellum axoneme</location>
    </subcellularLocation>
    <subcellularLocation>
        <location evidence="1">Nucleus</location>
    </subcellularLocation>
</comment>
<evidence type="ECO:0000313" key="16">
    <source>
        <dbReference type="EMBL" id="OQR85910.1"/>
    </source>
</evidence>
<keyword evidence="8" id="KW-0969">Cilium</keyword>
<evidence type="ECO:0000256" key="8">
    <source>
        <dbReference type="ARBA" id="ARBA00023069"/>
    </source>
</evidence>
<dbReference type="PANTHER" id="PTHR19265">
    <property type="entry name" value="MEIOSIS-SPECIFIC NUCLEAR STRUCTURAL PROTEIN 1"/>
    <property type="match status" value="1"/>
</dbReference>
<dbReference type="Pfam" id="PF13868">
    <property type="entry name" value="TPH"/>
    <property type="match status" value="1"/>
</dbReference>
<evidence type="ECO:0000256" key="7">
    <source>
        <dbReference type="ARBA" id="ARBA00023054"/>
    </source>
</evidence>
<feature type="domain" description="Trichohyalin-plectin-homology" evidence="15">
    <location>
        <begin position="112"/>
        <end position="463"/>
    </location>
</feature>
<evidence type="ECO:0000256" key="12">
    <source>
        <dbReference type="ARBA" id="ARBA00023273"/>
    </source>
</evidence>
<dbReference type="STRING" id="74557.A0A1V9YJM4"/>
<dbReference type="EMBL" id="JNBS01003600">
    <property type="protein sequence ID" value="OQR85910.1"/>
    <property type="molecule type" value="Genomic_DNA"/>
</dbReference>
<dbReference type="AlphaFoldDB" id="A0A1V9YJM4"/>
<dbReference type="OrthoDB" id="197839at2759"/>
<evidence type="ECO:0000256" key="14">
    <source>
        <dbReference type="SAM" id="Coils"/>
    </source>
</evidence>
<comment type="caution">
    <text evidence="16">The sequence shown here is derived from an EMBL/GenBank/DDBJ whole genome shotgun (WGS) entry which is preliminary data.</text>
</comment>
<evidence type="ECO:0000256" key="5">
    <source>
        <dbReference type="ARBA" id="ARBA00022490"/>
    </source>
</evidence>
<dbReference type="PANTHER" id="PTHR19265:SF0">
    <property type="entry name" value="MEIOSIS-SPECIFIC NUCLEAR STRUCTURAL PROTEIN 1"/>
    <property type="match status" value="1"/>
</dbReference>
<evidence type="ECO:0000256" key="6">
    <source>
        <dbReference type="ARBA" id="ARBA00022846"/>
    </source>
</evidence>
<comment type="similarity">
    <text evidence="3">Belongs to the MNS1 family.</text>
</comment>
<feature type="coiled-coil region" evidence="14">
    <location>
        <begin position="402"/>
        <end position="429"/>
    </location>
</feature>
<keyword evidence="7 14" id="KW-0175">Coiled coil</keyword>
<sequence>LMWQQRVTTRQVERTMADRRRIEAENNDLLRYASSNQTQAMANKGDMAVLVKRRANAAFQRNAEAMLEEKHVMAEREQKRNQRTKEQNDSIARALEEERRVNERREREIQRICESSEELRELESMLKVAYVNKERAVQQAERETLCQIERTREKTIETQMEYDRQRAEVDMAAKEIAKRAEAVVAKQSIQQQMLDRLKLYEESAKEAQIDKSKVDAIMQQIEAEDRLEQEKRENYVVQTRALIEDCKKQREVEKEEAARREREEDQRIAQYSKHVEQRQEGIKVKLAEKKKREDEMFQAVEAEIQRQRKEEEEFARLRDQLWEEEMLEAHREKARIKMLQKQKDKEEMIRSNEEQQRLKSKIIADQKAKEDEYNAYLKSKYASEERREMEMEIFRRKQKGEYKQAIADQNALKQQMYQLELEKERMESTRIAEEEAFKKQIVEEAKRRILQEHAQSLQGYLPKGIAREVSRTGLGSR</sequence>
<feature type="non-terminal residue" evidence="16">
    <location>
        <position position="1"/>
    </location>
</feature>
<evidence type="ECO:0000256" key="2">
    <source>
        <dbReference type="ARBA" id="ARBA00004611"/>
    </source>
</evidence>
<dbReference type="GO" id="GO:0051321">
    <property type="term" value="P:meiotic cell cycle"/>
    <property type="evidence" value="ECO:0007669"/>
    <property type="project" value="UniProtKB-KW"/>
</dbReference>
<accession>A0A1V9YJM4</accession>
<organism evidence="16 17">
    <name type="scientific">Thraustotheca clavata</name>
    <dbReference type="NCBI Taxonomy" id="74557"/>
    <lineage>
        <taxon>Eukaryota</taxon>
        <taxon>Sar</taxon>
        <taxon>Stramenopiles</taxon>
        <taxon>Oomycota</taxon>
        <taxon>Saprolegniomycetes</taxon>
        <taxon>Saprolegniales</taxon>
        <taxon>Achlyaceae</taxon>
        <taxon>Thraustotheca</taxon>
    </lineage>
</organism>
<feature type="coiled-coil region" evidence="14">
    <location>
        <begin position="290"/>
        <end position="356"/>
    </location>
</feature>
<comment type="function">
    <text evidence="13">Microtubule inner protein (MIP) part of the dynein-decorated doublet microtubules (DMTs) in cilia axoneme, which is required for motile cilia beating. May play a role in the control of meiotic division and germ cell differentiation through regulation of pairing and recombination during meiosis. Required for sperm flagella assembly. May play a role in the assembly and function of the outer dynein arm-docking complex (ODA-DC). ODA-DC mediates outer dynein arms (ODA) binding onto the axonemal doublet microtubules.</text>
</comment>
<gene>
    <name evidence="16" type="ORF">THRCLA_10607</name>
</gene>
<evidence type="ECO:0000256" key="9">
    <source>
        <dbReference type="ARBA" id="ARBA00023212"/>
    </source>
</evidence>
<evidence type="ECO:0000259" key="15">
    <source>
        <dbReference type="Pfam" id="PF13868"/>
    </source>
</evidence>
<dbReference type="Proteomes" id="UP000243217">
    <property type="component" value="Unassembled WGS sequence"/>
</dbReference>
<keyword evidence="10" id="KW-0539">Nucleus</keyword>
<keyword evidence="9" id="KW-0206">Cytoskeleton</keyword>
<keyword evidence="5" id="KW-0963">Cytoplasm</keyword>
<protein>
    <recommendedName>
        <fullName evidence="4">Meiosis-specific nuclear structural protein 1</fullName>
    </recommendedName>
</protein>
<evidence type="ECO:0000256" key="10">
    <source>
        <dbReference type="ARBA" id="ARBA00023242"/>
    </source>
</evidence>
<keyword evidence="6" id="KW-0282">Flagellum</keyword>
<evidence type="ECO:0000256" key="3">
    <source>
        <dbReference type="ARBA" id="ARBA00009158"/>
    </source>
</evidence>
<dbReference type="GO" id="GO:0005634">
    <property type="term" value="C:nucleus"/>
    <property type="evidence" value="ECO:0007669"/>
    <property type="project" value="UniProtKB-SubCell"/>
</dbReference>
<name>A0A1V9YJM4_9STRA</name>
<feature type="coiled-coil region" evidence="14">
    <location>
        <begin position="74"/>
        <end position="111"/>
    </location>
</feature>